<evidence type="ECO:0000313" key="3">
    <source>
        <dbReference type="Proteomes" id="UP000008712"/>
    </source>
</evidence>
<keyword evidence="3" id="KW-1185">Reference proteome</keyword>
<name>E4PSW4_MYCLG</name>
<dbReference type="EMBL" id="CP002108">
    <property type="protein sequence ID" value="ADR24619.1"/>
    <property type="molecule type" value="Genomic_DNA"/>
</dbReference>
<keyword evidence="1" id="KW-1133">Transmembrane helix</keyword>
<feature type="transmembrane region" description="Helical" evidence="1">
    <location>
        <begin position="156"/>
        <end position="180"/>
    </location>
</feature>
<dbReference type="AlphaFoldDB" id="E4PSW4"/>
<reference evidence="2 3" key="2">
    <citation type="journal article" date="2012" name="J. Bacteriol.">
        <title>Complete Genome Sequences of Mycoplasma leachii Strain PG50T and the Pathogenic Mycoplasma mycoides subsp. mycoides Small Colony Biotype Strain Gladysdale.</title>
        <authorList>
            <person name="Wise K.S."/>
            <person name="Calcutt M.J."/>
            <person name="Foecking M.F."/>
            <person name="Madupu R."/>
            <person name="Deboy R.T."/>
            <person name="Roske K."/>
            <person name="Hvinden M.L."/>
            <person name="Martin T.R."/>
            <person name="Durkin A.S."/>
            <person name="Glass J.I."/>
            <person name="Methe B.A."/>
        </authorList>
    </citation>
    <scope>NUCLEOTIDE SEQUENCE [LARGE SCALE GENOMIC DNA]</scope>
    <source>
        <strain evidence="3">DSM 21131 / NCTC 10133 / N29 / PG50</strain>
    </source>
</reference>
<keyword evidence="1" id="KW-0472">Membrane</keyword>
<accession>E4PSW4</accession>
<dbReference type="HOGENOM" id="CLU_1097627_0_0_14"/>
<proteinExistence type="predicted"/>
<dbReference type="eggNOG" id="ENOG50342YJ">
    <property type="taxonomic scope" value="Bacteria"/>
</dbReference>
<protein>
    <submittedName>
        <fullName evidence="2">Conserved domain protein</fullName>
    </submittedName>
</protein>
<reference evidence="3" key="1">
    <citation type="submission" date="2010-07" db="EMBL/GenBank/DDBJ databases">
        <title>Genome sequence of Mycoplasma leachii PG50 MU clone A8.</title>
        <authorList>
            <person name="Wise K."/>
            <person name="Calcutt M.J."/>
            <person name="Foecking M.F."/>
            <person name="Madupu R."/>
            <person name="DeBoy R.T."/>
            <person name="Roske K."/>
            <person name="Martin T.R."/>
            <person name="Hvinden M.L."/>
            <person name="Durkin A.S."/>
            <person name="Glass J."/>
            <person name="Methe B.A."/>
        </authorList>
    </citation>
    <scope>NUCLEOTIDE SEQUENCE [LARGE SCALE GENOMIC DNA]</scope>
    <source>
        <strain evidence="3">DSM 21131 / NCTC 10133 / N29 / PG50</strain>
    </source>
</reference>
<gene>
    <name evidence="2" type="ordered locus">MSB_A0920</name>
</gene>
<dbReference type="KEGG" id="mlc:MSB_A0920"/>
<evidence type="ECO:0000256" key="1">
    <source>
        <dbReference type="SAM" id="Phobius"/>
    </source>
</evidence>
<feature type="transmembrane region" description="Helical" evidence="1">
    <location>
        <begin position="83"/>
        <end position="100"/>
    </location>
</feature>
<feature type="transmembrane region" description="Helical" evidence="1">
    <location>
        <begin position="112"/>
        <end position="136"/>
    </location>
</feature>
<keyword evidence="1" id="KW-0812">Transmembrane</keyword>
<sequence>MLVPTSKENKQIVFDLKNSKCHSSYSIYVCIGILFILGLMALIFSTPYKNDFKFSQFFEKITNYELGKWWARETELIGDTQVLIYYLALFMIAIECFFAYKKQNKNVLFIKHYYLVKIIYILILLITISTAIFYVYKVYNFDNGFGKYGDLVFQDTIIYRQVLTALILIYQIIILSLFFYTIHFKLAKRSDILINKYFSKSIKILIIGPFLLTVVTFIKGMNSRPFYSSFFCRARIILFLKRKNFYNNYVLKR</sequence>
<feature type="transmembrane region" description="Helical" evidence="1">
    <location>
        <begin position="201"/>
        <end position="221"/>
    </location>
</feature>
<feature type="transmembrane region" description="Helical" evidence="1">
    <location>
        <begin position="25"/>
        <end position="44"/>
    </location>
</feature>
<organism evidence="2 3">
    <name type="scientific">Mycoplasma leachii (strain DSM 21131 / NCTC 10133 / N29 / PG50)</name>
    <dbReference type="NCBI Taxonomy" id="880447"/>
    <lineage>
        <taxon>Bacteria</taxon>
        <taxon>Bacillati</taxon>
        <taxon>Mycoplasmatota</taxon>
        <taxon>Mollicutes</taxon>
        <taxon>Mycoplasmataceae</taxon>
        <taxon>Mycoplasma</taxon>
    </lineage>
</organism>
<dbReference type="Proteomes" id="UP000008712">
    <property type="component" value="Chromosome"/>
</dbReference>
<dbReference type="RefSeq" id="WP_013448145.1">
    <property type="nucleotide sequence ID" value="NC_014751.1"/>
</dbReference>
<evidence type="ECO:0000313" key="2">
    <source>
        <dbReference type="EMBL" id="ADR24619.1"/>
    </source>
</evidence>